<keyword evidence="1" id="KW-0732">Signal</keyword>
<protein>
    <submittedName>
        <fullName evidence="2">Uncharacterized protein</fullName>
    </submittedName>
</protein>
<evidence type="ECO:0000256" key="1">
    <source>
        <dbReference type="SAM" id="SignalP"/>
    </source>
</evidence>
<accession>A0A0U4CQK4</accession>
<evidence type="ECO:0000313" key="2">
    <source>
        <dbReference type="EMBL" id="ALX00049.1"/>
    </source>
</evidence>
<proteinExistence type="evidence at transcript level"/>
<organism evidence="2">
    <name type="scientific">Melanoplus sanguinipes</name>
    <name type="common">Migratory grasshopper</name>
    <dbReference type="NCBI Taxonomy" id="65742"/>
    <lineage>
        <taxon>Eukaryota</taxon>
        <taxon>Metazoa</taxon>
        <taxon>Ecdysozoa</taxon>
        <taxon>Arthropoda</taxon>
        <taxon>Hexapoda</taxon>
        <taxon>Insecta</taxon>
        <taxon>Pterygota</taxon>
        <taxon>Neoptera</taxon>
        <taxon>Polyneoptera</taxon>
        <taxon>Orthoptera</taxon>
        <taxon>Caelifera</taxon>
        <taxon>Acrididea</taxon>
        <taxon>Acridomorpha</taxon>
        <taxon>Acridoidea</taxon>
        <taxon>Acrididae</taxon>
        <taxon>Melanoplinae</taxon>
        <taxon>Melanoplini</taxon>
        <taxon>Melanoplus</taxon>
    </lineage>
</organism>
<feature type="signal peptide" evidence="1">
    <location>
        <begin position="1"/>
        <end position="18"/>
    </location>
</feature>
<name>A0A0U4CQK4_MELSA</name>
<dbReference type="EMBL" id="KU218669">
    <property type="protein sequence ID" value="ALX00049.1"/>
    <property type="molecule type" value="mRNA"/>
</dbReference>
<feature type="chain" id="PRO_5006847899" evidence="1">
    <location>
        <begin position="19"/>
        <end position="71"/>
    </location>
</feature>
<reference evidence="2" key="1">
    <citation type="journal article" date="2015" name="BMC Genomics">
        <title>Combining RNA-seq and proteomic profiling to identify seminal fluid proteins in the migratory grasshopper Melanoplus sanguinipes (F).</title>
        <authorList>
            <person name="Bonilla M.L."/>
            <person name="Todd C."/>
            <person name="Erlandson M."/>
            <person name="Andres J."/>
        </authorList>
    </citation>
    <scope>NUCLEOTIDE SEQUENCE</scope>
</reference>
<reference evidence="2" key="2">
    <citation type="submission" date="2015-12" db="EMBL/GenBank/DDBJ databases">
        <authorList>
            <person name="Shamseldin A."/>
            <person name="Moawad H."/>
            <person name="Abd El-Rahim W.M."/>
            <person name="Sadowsky M.J."/>
        </authorList>
    </citation>
    <scope>NUCLEOTIDE SEQUENCE</scope>
</reference>
<dbReference type="AlphaFoldDB" id="A0A0U4CQK4"/>
<feature type="non-terminal residue" evidence="2">
    <location>
        <position position="71"/>
    </location>
</feature>
<sequence>MQTSALLTLLLWLATAQSRPSAMTGFDSALQNVKIGVIYLTSLANRMLGYVDPEETPVTIQAIQDGPVPTT</sequence>